<dbReference type="InterPro" id="IPR001851">
    <property type="entry name" value="ABC_transp_permease"/>
</dbReference>
<evidence type="ECO:0000256" key="9">
    <source>
        <dbReference type="SAM" id="Phobius"/>
    </source>
</evidence>
<feature type="transmembrane region" description="Helical" evidence="9">
    <location>
        <begin position="211"/>
        <end position="231"/>
    </location>
</feature>
<dbReference type="GO" id="GO:0006865">
    <property type="term" value="P:amino acid transport"/>
    <property type="evidence" value="ECO:0007669"/>
    <property type="project" value="UniProtKB-KW"/>
</dbReference>
<evidence type="ECO:0000313" key="10">
    <source>
        <dbReference type="EMBL" id="AEA47018.1"/>
    </source>
</evidence>
<dbReference type="KEGG" id="ave:Arcve_1007"/>
<dbReference type="PANTHER" id="PTHR11795:SF451">
    <property type="entry name" value="ABC TRANSPORTER PERMEASE PROTEIN"/>
    <property type="match status" value="1"/>
</dbReference>
<protein>
    <submittedName>
        <fullName evidence="10">ABC-type transporter, integral membrane subunit</fullName>
    </submittedName>
</protein>
<keyword evidence="2" id="KW-0813">Transport</keyword>
<evidence type="ECO:0000256" key="8">
    <source>
        <dbReference type="ARBA" id="ARBA00037998"/>
    </source>
</evidence>
<organism evidence="10 11">
    <name type="scientific">Archaeoglobus veneficus (strain DSM 11195 / SNP6)</name>
    <dbReference type="NCBI Taxonomy" id="693661"/>
    <lineage>
        <taxon>Archaea</taxon>
        <taxon>Methanobacteriati</taxon>
        <taxon>Methanobacteriota</taxon>
        <taxon>Archaeoglobi</taxon>
        <taxon>Archaeoglobales</taxon>
        <taxon>Archaeoglobaceae</taxon>
        <taxon>Archaeoglobus</taxon>
    </lineage>
</organism>
<feature type="transmembrane region" description="Helical" evidence="9">
    <location>
        <begin position="132"/>
        <end position="156"/>
    </location>
</feature>
<keyword evidence="11" id="KW-1185">Reference proteome</keyword>
<feature type="transmembrane region" description="Helical" evidence="9">
    <location>
        <begin position="6"/>
        <end position="26"/>
    </location>
</feature>
<keyword evidence="4 9" id="KW-0812">Transmembrane</keyword>
<accession>F2KSX3</accession>
<keyword evidence="3" id="KW-1003">Cell membrane</keyword>
<dbReference type="CDD" id="cd06582">
    <property type="entry name" value="TM_PBP1_LivH_like"/>
    <property type="match status" value="1"/>
</dbReference>
<feature type="transmembrane region" description="Helical" evidence="9">
    <location>
        <begin position="88"/>
        <end position="112"/>
    </location>
</feature>
<dbReference type="HOGENOM" id="CLU_039929_1_1_2"/>
<feature type="transmembrane region" description="Helical" evidence="9">
    <location>
        <begin position="58"/>
        <end position="76"/>
    </location>
</feature>
<dbReference type="Proteomes" id="UP000008136">
    <property type="component" value="Chromosome"/>
</dbReference>
<reference evidence="10 11" key="1">
    <citation type="submission" date="2011-03" db="EMBL/GenBank/DDBJ databases">
        <title>The complete genome of Archaeoglobus veneficus SNP6.</title>
        <authorList>
            <consortium name="US DOE Joint Genome Institute (JGI-PGF)"/>
            <person name="Lucas S."/>
            <person name="Copeland A."/>
            <person name="Lapidus A."/>
            <person name="Bruce D."/>
            <person name="Goodwin L."/>
            <person name="Pitluck S."/>
            <person name="Kyrpides N."/>
            <person name="Mavromatis K."/>
            <person name="Pagani I."/>
            <person name="Ivanova N."/>
            <person name="Mikhailova N."/>
            <person name="Lu M."/>
            <person name="Detter J.C."/>
            <person name="Tapia R."/>
            <person name="Han C."/>
            <person name="Land M."/>
            <person name="Hauser L."/>
            <person name="Markowitz V."/>
            <person name="Cheng J.-F."/>
            <person name="Hugenholtz P."/>
            <person name="Woyke T."/>
            <person name="Wu D."/>
            <person name="Spring S."/>
            <person name="Brambilla E."/>
            <person name="Klenk H.-P."/>
            <person name="Eisen J.A."/>
        </authorList>
    </citation>
    <scope>NUCLEOTIDE SEQUENCE [LARGE SCALE GENOMIC DNA]</scope>
    <source>
        <strain>SNP6</strain>
    </source>
</reference>
<comment type="subcellular location">
    <subcellularLocation>
        <location evidence="1">Cell membrane</location>
        <topology evidence="1">Multi-pass membrane protein</topology>
    </subcellularLocation>
</comment>
<evidence type="ECO:0000256" key="4">
    <source>
        <dbReference type="ARBA" id="ARBA00022692"/>
    </source>
</evidence>
<keyword evidence="6 9" id="KW-1133">Transmembrane helix</keyword>
<evidence type="ECO:0000313" key="11">
    <source>
        <dbReference type="Proteomes" id="UP000008136"/>
    </source>
</evidence>
<dbReference type="eggNOG" id="arCOG01270">
    <property type="taxonomic scope" value="Archaea"/>
</dbReference>
<dbReference type="PANTHER" id="PTHR11795">
    <property type="entry name" value="BRANCHED-CHAIN AMINO ACID TRANSPORT SYSTEM PERMEASE PROTEIN LIVH"/>
    <property type="match status" value="1"/>
</dbReference>
<dbReference type="STRING" id="693661.Arcve_1007"/>
<dbReference type="GO" id="GO:0005886">
    <property type="term" value="C:plasma membrane"/>
    <property type="evidence" value="ECO:0007669"/>
    <property type="project" value="UniProtKB-SubCell"/>
</dbReference>
<dbReference type="EMBL" id="CP002588">
    <property type="protein sequence ID" value="AEA47018.1"/>
    <property type="molecule type" value="Genomic_DNA"/>
</dbReference>
<dbReference type="InterPro" id="IPR052157">
    <property type="entry name" value="BCAA_transport_permease"/>
</dbReference>
<dbReference type="GeneID" id="10394117"/>
<evidence type="ECO:0000256" key="6">
    <source>
        <dbReference type="ARBA" id="ARBA00022989"/>
    </source>
</evidence>
<keyword evidence="7 9" id="KW-0472">Membrane</keyword>
<evidence type="ECO:0000256" key="5">
    <source>
        <dbReference type="ARBA" id="ARBA00022970"/>
    </source>
</evidence>
<feature type="transmembrane region" description="Helical" evidence="9">
    <location>
        <begin position="185"/>
        <end position="205"/>
    </location>
</feature>
<feature type="transmembrane region" description="Helical" evidence="9">
    <location>
        <begin position="267"/>
        <end position="284"/>
    </location>
</feature>
<proteinExistence type="inferred from homology"/>
<keyword evidence="5" id="KW-0029">Amino-acid transport</keyword>
<evidence type="ECO:0000256" key="1">
    <source>
        <dbReference type="ARBA" id="ARBA00004651"/>
    </source>
</evidence>
<evidence type="ECO:0000256" key="7">
    <source>
        <dbReference type="ARBA" id="ARBA00023136"/>
    </source>
</evidence>
<feature type="transmembrane region" description="Helical" evidence="9">
    <location>
        <begin position="238"/>
        <end position="255"/>
    </location>
</feature>
<dbReference type="GO" id="GO:0022857">
    <property type="term" value="F:transmembrane transporter activity"/>
    <property type="evidence" value="ECO:0007669"/>
    <property type="project" value="InterPro"/>
</dbReference>
<gene>
    <name evidence="10" type="ordered locus">Arcve_1007</name>
</gene>
<name>F2KSX3_ARCVS</name>
<sequence>MILQSLINGITMGGIYALIALGFVLIYKASKVLNFAQGELVMAGAFICLALFDSGLPLWASVIIAVILSAFVGFIIEKAVLKPLIGEPILSVIMVTLGLAYMIRGLVLAIWGPDIRAFPQIFPPGSFEVFGVIIPYVYLGGLVLSLVAIAVFILFFTRTTIGIAMRAVADDQSAAMSLGISVEKIFAISWAISAMVAAIGGILVGNIYGGINVNFAFIGLKVFAVVILGGLDSIPGAIVGGIIIGVAEALGGTYLEPVVGGGFKDVFPLLLMLVIMAVKPYGLFGTERIERV</sequence>
<dbReference type="AlphaFoldDB" id="F2KSX3"/>
<dbReference type="RefSeq" id="WP_013683682.1">
    <property type="nucleotide sequence ID" value="NC_015320.1"/>
</dbReference>
<comment type="similarity">
    <text evidence="8">Belongs to the binding-protein-dependent transport system permease family. LivHM subfamily.</text>
</comment>
<dbReference type="OrthoDB" id="43815at2157"/>
<evidence type="ECO:0000256" key="3">
    <source>
        <dbReference type="ARBA" id="ARBA00022475"/>
    </source>
</evidence>
<dbReference type="Pfam" id="PF02653">
    <property type="entry name" value="BPD_transp_2"/>
    <property type="match status" value="1"/>
</dbReference>
<evidence type="ECO:0000256" key="2">
    <source>
        <dbReference type="ARBA" id="ARBA00022448"/>
    </source>
</evidence>